<dbReference type="EMBL" id="LGRX02004396">
    <property type="protein sequence ID" value="KAK3280424.1"/>
    <property type="molecule type" value="Genomic_DNA"/>
</dbReference>
<proteinExistence type="predicted"/>
<evidence type="ECO:0000313" key="3">
    <source>
        <dbReference type="Proteomes" id="UP001190700"/>
    </source>
</evidence>
<evidence type="ECO:0000313" key="2">
    <source>
        <dbReference type="EMBL" id="KAK3280424.1"/>
    </source>
</evidence>
<feature type="compositionally biased region" description="Polar residues" evidence="1">
    <location>
        <begin position="1"/>
        <end position="11"/>
    </location>
</feature>
<keyword evidence="3" id="KW-1185">Reference proteome</keyword>
<organism evidence="2 3">
    <name type="scientific">Cymbomonas tetramitiformis</name>
    <dbReference type="NCBI Taxonomy" id="36881"/>
    <lineage>
        <taxon>Eukaryota</taxon>
        <taxon>Viridiplantae</taxon>
        <taxon>Chlorophyta</taxon>
        <taxon>Pyramimonadophyceae</taxon>
        <taxon>Pyramimonadales</taxon>
        <taxon>Pyramimonadaceae</taxon>
        <taxon>Cymbomonas</taxon>
    </lineage>
</organism>
<evidence type="ECO:0000256" key="1">
    <source>
        <dbReference type="SAM" id="MobiDB-lite"/>
    </source>
</evidence>
<feature type="region of interest" description="Disordered" evidence="1">
    <location>
        <begin position="1"/>
        <end position="143"/>
    </location>
</feature>
<protein>
    <submittedName>
        <fullName evidence="2">Uncharacterized protein</fullName>
    </submittedName>
</protein>
<accession>A0AAE0GLG9</accession>
<gene>
    <name evidence="2" type="ORF">CYMTET_11723</name>
</gene>
<dbReference type="AlphaFoldDB" id="A0AAE0GLG9"/>
<sequence length="143" mass="15705">MFTFSKSNIAHTSDEPYRGIPYTGRRPRSPTPEPDEEVTASRSRPTSHPDAHDGEEDGAGAAELAVEETPTDADKYETGIHGPGRPDQSEDIEDEKLTTKPADESSDDDSNPEEAPRRKKVKTDYQCGASGLAGRDRKCRSRM</sequence>
<comment type="caution">
    <text evidence="2">The sequence shown here is derived from an EMBL/GenBank/DDBJ whole genome shotgun (WGS) entry which is preliminary data.</text>
</comment>
<reference evidence="2 3" key="1">
    <citation type="journal article" date="2015" name="Genome Biol. Evol.">
        <title>Comparative Genomics of a Bacterivorous Green Alga Reveals Evolutionary Causalities and Consequences of Phago-Mixotrophic Mode of Nutrition.</title>
        <authorList>
            <person name="Burns J.A."/>
            <person name="Paasch A."/>
            <person name="Narechania A."/>
            <person name="Kim E."/>
        </authorList>
    </citation>
    <scope>NUCLEOTIDE SEQUENCE [LARGE SCALE GENOMIC DNA]</scope>
    <source>
        <strain evidence="2 3">PLY_AMNH</strain>
    </source>
</reference>
<dbReference type="Proteomes" id="UP001190700">
    <property type="component" value="Unassembled WGS sequence"/>
</dbReference>
<name>A0AAE0GLG9_9CHLO</name>